<dbReference type="InterPro" id="IPR017896">
    <property type="entry name" value="4Fe4S_Fe-S-bd"/>
</dbReference>
<dbReference type="SUPFAM" id="SSF54862">
    <property type="entry name" value="4Fe-4S ferredoxins"/>
    <property type="match status" value="1"/>
</dbReference>
<dbReference type="PROSITE" id="PS51379">
    <property type="entry name" value="4FE4S_FER_2"/>
    <property type="match status" value="2"/>
</dbReference>
<dbReference type="InterPro" id="IPR014073">
    <property type="entry name" value="DmrX"/>
</dbReference>
<protein>
    <submittedName>
        <fullName evidence="6">Archaeoflavoprotein, MJ0208 family</fullName>
    </submittedName>
</protein>
<dbReference type="InterPro" id="IPR003382">
    <property type="entry name" value="Flavoprotein"/>
</dbReference>
<dbReference type="eggNOG" id="arCOG01705">
    <property type="taxonomic scope" value="Archaea"/>
</dbReference>
<dbReference type="GeneID" id="8513954"/>
<dbReference type="Pfam" id="PF02441">
    <property type="entry name" value="Flavoprotein"/>
    <property type="match status" value="1"/>
</dbReference>
<dbReference type="HOGENOM" id="CLU_098523_0_0_2"/>
<dbReference type="Gene3D" id="3.30.70.3270">
    <property type="match status" value="1"/>
</dbReference>
<organism evidence="6 7">
    <name type="scientific">Methanocaldococcus vulcanius (strain ATCC 700851 / DSM 12094 / M7)</name>
    <name type="common">Methanococcus vulcanius</name>
    <dbReference type="NCBI Taxonomy" id="579137"/>
    <lineage>
        <taxon>Archaea</taxon>
        <taxon>Methanobacteriati</taxon>
        <taxon>Methanobacteriota</taxon>
        <taxon>Methanomada group</taxon>
        <taxon>Methanococci</taxon>
        <taxon>Methanococcales</taxon>
        <taxon>Methanocaldococcaceae</taxon>
        <taxon>Methanocaldococcus</taxon>
    </lineage>
</organism>
<accession>C9RDS1</accession>
<dbReference type="NCBIfam" id="TIGR02700">
    <property type="entry name" value="flavo_MJ0208"/>
    <property type="match status" value="1"/>
</dbReference>
<evidence type="ECO:0000256" key="3">
    <source>
        <dbReference type="ARBA" id="ARBA00023004"/>
    </source>
</evidence>
<dbReference type="GO" id="GO:1901285">
    <property type="term" value="P:5,6,7,8-tetrahydromethanopterin biosynthetic process"/>
    <property type="evidence" value="ECO:0007669"/>
    <property type="project" value="InterPro"/>
</dbReference>
<sequence>MKIVWCITGAGHLLRESFQVMRELKESKDVKITTLISKAGEEVIKMYGLFGELNYISGGGYYEEIILEREHPSSSPITGRLSLGKYDYLISSPTTGNTVAKVVRGIADTLITNAIAQAGKGFVRSLIVPVDYEAGVVITKLPYSIDRKKCNCCLKCVEACPNGAIIVRKRFPEIVLSKCLGCGRCKRVCPNGAIIEGKEIKMRVRKVDAENTKRLMELEDVVVLKHPKEILEYLL</sequence>
<evidence type="ECO:0000256" key="4">
    <source>
        <dbReference type="ARBA" id="ARBA00023014"/>
    </source>
</evidence>
<dbReference type="InterPro" id="IPR050157">
    <property type="entry name" value="PSI_iron-sulfur_center"/>
</dbReference>
<dbReference type="AlphaFoldDB" id="C9RDS1"/>
<dbReference type="Pfam" id="PF00037">
    <property type="entry name" value="Fer4"/>
    <property type="match status" value="1"/>
</dbReference>
<dbReference type="Proteomes" id="UP000002063">
    <property type="component" value="Chromosome"/>
</dbReference>
<evidence type="ECO:0000313" key="6">
    <source>
        <dbReference type="EMBL" id="ACX73450.1"/>
    </source>
</evidence>
<dbReference type="InterPro" id="IPR017900">
    <property type="entry name" value="4Fe4S_Fe_S_CS"/>
</dbReference>
<feature type="domain" description="4Fe-4S ferredoxin-type" evidence="5">
    <location>
        <begin position="170"/>
        <end position="199"/>
    </location>
</feature>
<evidence type="ECO:0000313" key="7">
    <source>
        <dbReference type="Proteomes" id="UP000002063"/>
    </source>
</evidence>
<keyword evidence="2" id="KW-0479">Metal-binding</keyword>
<evidence type="ECO:0000256" key="1">
    <source>
        <dbReference type="ARBA" id="ARBA00022485"/>
    </source>
</evidence>
<dbReference type="GO" id="GO:0016645">
    <property type="term" value="F:oxidoreductase activity, acting on the CH-NH group of donors"/>
    <property type="evidence" value="ECO:0007669"/>
    <property type="project" value="InterPro"/>
</dbReference>
<dbReference type="GO" id="GO:0051539">
    <property type="term" value="F:4 iron, 4 sulfur cluster binding"/>
    <property type="evidence" value="ECO:0007669"/>
    <property type="project" value="UniProtKB-KW"/>
</dbReference>
<dbReference type="InterPro" id="IPR036551">
    <property type="entry name" value="Flavin_trans-like"/>
</dbReference>
<evidence type="ECO:0000259" key="5">
    <source>
        <dbReference type="PROSITE" id="PS51379"/>
    </source>
</evidence>
<keyword evidence="4" id="KW-0411">Iron-sulfur</keyword>
<keyword evidence="7" id="KW-1185">Reference proteome</keyword>
<gene>
    <name evidence="6" type="ordered locus">Metvu_1597</name>
</gene>
<evidence type="ECO:0000256" key="2">
    <source>
        <dbReference type="ARBA" id="ARBA00022723"/>
    </source>
</evidence>
<keyword evidence="1" id="KW-0004">4Fe-4S</keyword>
<dbReference type="GO" id="GO:0046872">
    <property type="term" value="F:metal ion binding"/>
    <property type="evidence" value="ECO:0007669"/>
    <property type="project" value="UniProtKB-KW"/>
</dbReference>
<dbReference type="EMBL" id="CP001787">
    <property type="protein sequence ID" value="ACX73450.1"/>
    <property type="molecule type" value="Genomic_DNA"/>
</dbReference>
<keyword evidence="3" id="KW-0408">Iron</keyword>
<dbReference type="KEGG" id="mvu:Metvu_1597"/>
<dbReference type="STRING" id="579137.Metvu_1597"/>
<dbReference type="OrthoDB" id="23478at2157"/>
<dbReference type="PROSITE" id="PS00198">
    <property type="entry name" value="4FE4S_FER_1"/>
    <property type="match status" value="1"/>
</dbReference>
<dbReference type="RefSeq" id="WP_015733669.1">
    <property type="nucleotide sequence ID" value="NC_013407.1"/>
</dbReference>
<dbReference type="SUPFAM" id="SSF52507">
    <property type="entry name" value="Homo-oligomeric flavin-containing Cys decarboxylases, HFCD"/>
    <property type="match status" value="1"/>
</dbReference>
<dbReference type="PANTHER" id="PTHR24960:SF85">
    <property type="entry name" value="POLYFERREDOXIN PROTEIN VHUB"/>
    <property type="match status" value="1"/>
</dbReference>
<reference evidence="6" key="1">
    <citation type="submission" date="2009-10" db="EMBL/GenBank/DDBJ databases">
        <title>Complete sequence of chromosome of Methanocaldococcus vulcanius M7.</title>
        <authorList>
            <consortium name="US DOE Joint Genome Institute"/>
            <person name="Lucas S."/>
            <person name="Copeland A."/>
            <person name="Lapidus A."/>
            <person name="Glavina del Rio T."/>
            <person name="Dalin E."/>
            <person name="Tice H."/>
            <person name="Bruce D."/>
            <person name="Goodwin L."/>
            <person name="Pitluck S."/>
            <person name="Lcollab F.I."/>
            <person name="Brettin T."/>
            <person name="Detter J.C."/>
            <person name="Han C."/>
            <person name="Tapia R."/>
            <person name="Kuske C.R."/>
            <person name="Schmutz J."/>
            <person name="Larimer F."/>
            <person name="Land M."/>
            <person name="Hauser L."/>
            <person name="Kyrpides N."/>
            <person name="Ovchinikova G."/>
            <person name="Sieprawska-Lupa M."/>
            <person name="Whitman W.B."/>
            <person name="Woyke T."/>
        </authorList>
    </citation>
    <scope>NUCLEOTIDE SEQUENCE [LARGE SCALE GENOMIC DNA]</scope>
    <source>
        <strain evidence="6">M7</strain>
    </source>
</reference>
<feature type="domain" description="4Fe-4S ferredoxin-type" evidence="5">
    <location>
        <begin position="141"/>
        <end position="169"/>
    </location>
</feature>
<dbReference type="Gene3D" id="3.40.50.1950">
    <property type="entry name" value="Flavin prenyltransferase-like"/>
    <property type="match status" value="1"/>
</dbReference>
<name>C9RDS1_METVM</name>
<dbReference type="PANTHER" id="PTHR24960">
    <property type="entry name" value="PHOTOSYSTEM I IRON-SULFUR CENTER-RELATED"/>
    <property type="match status" value="1"/>
</dbReference>
<proteinExistence type="predicted"/>